<feature type="transmembrane region" description="Helical" evidence="2">
    <location>
        <begin position="25"/>
        <end position="48"/>
    </location>
</feature>
<sequence>MPDKLHPMATEHLPIFIPAPGGTDVLMVVVGVFLVAVVLLVGLLFFWLHTLPERMAHKGKKLQFEIVAVLGLLALFTHVHAFWVAGLLLALIDLPDFATPMRRMADALERISGVEPEPDPNERPDRGHADEPHASHGA</sequence>
<proteinExistence type="predicted"/>
<keyword evidence="2" id="KW-0812">Transmembrane</keyword>
<gene>
    <name evidence="3" type="ORF">NK718_05310</name>
</gene>
<dbReference type="EMBL" id="JANCLU010000004">
    <property type="protein sequence ID" value="MCP8937925.1"/>
    <property type="molecule type" value="Genomic_DNA"/>
</dbReference>
<evidence type="ECO:0000313" key="3">
    <source>
        <dbReference type="EMBL" id="MCP8937925.1"/>
    </source>
</evidence>
<feature type="region of interest" description="Disordered" evidence="1">
    <location>
        <begin position="109"/>
        <end position="138"/>
    </location>
</feature>
<evidence type="ECO:0000256" key="1">
    <source>
        <dbReference type="SAM" id="MobiDB-lite"/>
    </source>
</evidence>
<evidence type="ECO:0000313" key="4">
    <source>
        <dbReference type="Proteomes" id="UP001205890"/>
    </source>
</evidence>
<keyword evidence="2" id="KW-1133">Transmembrane helix</keyword>
<name>A0ABT1LAX9_9HYPH</name>
<feature type="compositionally biased region" description="Basic and acidic residues" evidence="1">
    <location>
        <begin position="120"/>
        <end position="138"/>
    </location>
</feature>
<feature type="transmembrane region" description="Helical" evidence="2">
    <location>
        <begin position="69"/>
        <end position="92"/>
    </location>
</feature>
<dbReference type="Proteomes" id="UP001205890">
    <property type="component" value="Unassembled WGS sequence"/>
</dbReference>
<keyword evidence="2" id="KW-0472">Membrane</keyword>
<keyword evidence="4" id="KW-1185">Reference proteome</keyword>
<comment type="caution">
    <text evidence="3">The sequence shown here is derived from an EMBL/GenBank/DDBJ whole genome shotgun (WGS) entry which is preliminary data.</text>
</comment>
<organism evidence="3 4">
    <name type="scientific">Alsobacter ponti</name>
    <dbReference type="NCBI Taxonomy" id="2962936"/>
    <lineage>
        <taxon>Bacteria</taxon>
        <taxon>Pseudomonadati</taxon>
        <taxon>Pseudomonadota</taxon>
        <taxon>Alphaproteobacteria</taxon>
        <taxon>Hyphomicrobiales</taxon>
        <taxon>Alsobacteraceae</taxon>
        <taxon>Alsobacter</taxon>
    </lineage>
</organism>
<dbReference type="RefSeq" id="WP_254739335.1">
    <property type="nucleotide sequence ID" value="NZ_JANCLU010000004.1"/>
</dbReference>
<accession>A0ABT1LAX9</accession>
<evidence type="ECO:0000256" key="2">
    <source>
        <dbReference type="SAM" id="Phobius"/>
    </source>
</evidence>
<protein>
    <submittedName>
        <fullName evidence="3">Uncharacterized protein</fullName>
    </submittedName>
</protein>
<reference evidence="3 4" key="1">
    <citation type="submission" date="2022-07" db="EMBL/GenBank/DDBJ databases">
        <authorList>
            <person name="Li W.-J."/>
            <person name="Deng Q.-Q."/>
        </authorList>
    </citation>
    <scope>NUCLEOTIDE SEQUENCE [LARGE SCALE GENOMIC DNA]</scope>
    <source>
        <strain evidence="3 4">SYSU M60028</strain>
    </source>
</reference>